<dbReference type="RefSeq" id="WP_216322214.1">
    <property type="nucleotide sequence ID" value="NZ_JAHKRT010000003.1"/>
</dbReference>
<proteinExistence type="predicted"/>
<evidence type="ECO:0000313" key="1">
    <source>
        <dbReference type="EMBL" id="MBU3077562.1"/>
    </source>
</evidence>
<reference evidence="1 2" key="1">
    <citation type="submission" date="2021-06" db="EMBL/GenBank/DDBJ databases">
        <title>Sphingomonas sp. XMGL2, whole genome shotgun sequencing project.</title>
        <authorList>
            <person name="Zhao G."/>
            <person name="Shen L."/>
        </authorList>
    </citation>
    <scope>NUCLEOTIDE SEQUENCE [LARGE SCALE GENOMIC DNA]</scope>
    <source>
        <strain evidence="1 2">XMGL2</strain>
    </source>
</reference>
<comment type="caution">
    <text evidence="1">The sequence shown here is derived from an EMBL/GenBank/DDBJ whole genome shotgun (WGS) entry which is preliminary data.</text>
</comment>
<organism evidence="1 2">
    <name type="scientific">Sphingomonas quercus</name>
    <dbReference type="NCBI Taxonomy" id="2842451"/>
    <lineage>
        <taxon>Bacteria</taxon>
        <taxon>Pseudomonadati</taxon>
        <taxon>Pseudomonadota</taxon>
        <taxon>Alphaproteobacteria</taxon>
        <taxon>Sphingomonadales</taxon>
        <taxon>Sphingomonadaceae</taxon>
        <taxon>Sphingomonas</taxon>
    </lineage>
</organism>
<dbReference type="EMBL" id="JAHKRT010000003">
    <property type="protein sequence ID" value="MBU3077562.1"/>
    <property type="molecule type" value="Genomic_DNA"/>
</dbReference>
<keyword evidence="2" id="KW-1185">Reference proteome</keyword>
<protein>
    <submittedName>
        <fullName evidence="1">Uncharacterized protein</fullName>
    </submittedName>
</protein>
<gene>
    <name evidence="1" type="ORF">KOF26_06740</name>
</gene>
<dbReference type="Proteomes" id="UP000776276">
    <property type="component" value="Unassembled WGS sequence"/>
</dbReference>
<evidence type="ECO:0000313" key="2">
    <source>
        <dbReference type="Proteomes" id="UP000776276"/>
    </source>
</evidence>
<name>A0ABS6BIB5_9SPHN</name>
<sequence length="159" mass="17670">MRAGILYFYHHNPGALESTLSVPKLSVQENPFSIRWPVFLYRIVPTASHDLPLTADGRTSAGRLFKGQAMLPSSDLCRLQQAYHRDRAAGTLLENIRRVSTIAAAAWGQEALIAAGREERQVRTRAVADDIALRKREATEEESRALSENPDRGFADIAI</sequence>
<accession>A0ABS6BIB5</accession>